<feature type="domain" description="SHSP" evidence="2">
    <location>
        <begin position="30"/>
        <end position="131"/>
    </location>
</feature>
<dbReference type="EMBL" id="RYZZ01000018">
    <property type="protein sequence ID" value="RUQ28004.1"/>
    <property type="molecule type" value="Genomic_DNA"/>
</dbReference>
<dbReference type="RefSeq" id="WP_126865427.1">
    <property type="nucleotide sequence ID" value="NZ_JAUSTX010000018.1"/>
</dbReference>
<gene>
    <name evidence="3" type="ORF">ELQ35_13905</name>
</gene>
<evidence type="ECO:0000313" key="4">
    <source>
        <dbReference type="Proteomes" id="UP000267430"/>
    </source>
</evidence>
<dbReference type="Gene3D" id="2.60.40.790">
    <property type="match status" value="1"/>
</dbReference>
<dbReference type="SUPFAM" id="SSF49764">
    <property type="entry name" value="HSP20-like chaperones"/>
    <property type="match status" value="1"/>
</dbReference>
<protein>
    <submittedName>
        <fullName evidence="3">Hsp20/alpha crystallin family protein</fullName>
    </submittedName>
</protein>
<proteinExistence type="inferred from homology"/>
<evidence type="ECO:0000256" key="1">
    <source>
        <dbReference type="PROSITE-ProRule" id="PRU00285"/>
    </source>
</evidence>
<keyword evidence="4" id="KW-1185">Reference proteome</keyword>
<dbReference type="CDD" id="cd06464">
    <property type="entry name" value="ACD_sHsps-like"/>
    <property type="match status" value="1"/>
</dbReference>
<name>A0A433HI11_9BACI</name>
<organism evidence="3 4">
    <name type="scientific">Peribacillus cavernae</name>
    <dbReference type="NCBI Taxonomy" id="1674310"/>
    <lineage>
        <taxon>Bacteria</taxon>
        <taxon>Bacillati</taxon>
        <taxon>Bacillota</taxon>
        <taxon>Bacilli</taxon>
        <taxon>Bacillales</taxon>
        <taxon>Bacillaceae</taxon>
        <taxon>Peribacillus</taxon>
    </lineage>
</organism>
<sequence>MSNDYHKDSNPETGKFDKFMENYFLDPNTSLLDQLTFRVDLYECDEEYVVEALFDETKPEKIHIKVNNEQLIIAAFPKIQNKAPMERTVPFPFSINNKKIIAGFSNDILEIKISKISDAGPPKKEMIIICNSKG</sequence>
<reference evidence="3 4" key="1">
    <citation type="submission" date="2018-12" db="EMBL/GenBank/DDBJ databases">
        <title>Bacillus chawlae sp. nov., Bacillus glennii sp. nov., and Bacillus saganii sp. nov. Isolated from the Vehicle Assembly Building at Kennedy Space Center where the Viking Spacecraft were Assembled.</title>
        <authorList>
            <person name="Seuylemezian A."/>
            <person name="Vaishampayan P."/>
        </authorList>
    </citation>
    <scope>NUCLEOTIDE SEQUENCE [LARGE SCALE GENOMIC DNA]</scope>
    <source>
        <strain evidence="3 4">L5</strain>
    </source>
</reference>
<evidence type="ECO:0000259" key="2">
    <source>
        <dbReference type="PROSITE" id="PS01031"/>
    </source>
</evidence>
<dbReference type="AlphaFoldDB" id="A0A433HI11"/>
<evidence type="ECO:0000313" key="3">
    <source>
        <dbReference type="EMBL" id="RUQ28004.1"/>
    </source>
</evidence>
<dbReference type="OrthoDB" id="2942082at2"/>
<dbReference type="InterPro" id="IPR002068">
    <property type="entry name" value="A-crystallin/Hsp20_dom"/>
</dbReference>
<accession>A0A433HI11</accession>
<dbReference type="PROSITE" id="PS01031">
    <property type="entry name" value="SHSP"/>
    <property type="match status" value="1"/>
</dbReference>
<dbReference type="Proteomes" id="UP000267430">
    <property type="component" value="Unassembled WGS sequence"/>
</dbReference>
<dbReference type="InterPro" id="IPR008978">
    <property type="entry name" value="HSP20-like_chaperone"/>
</dbReference>
<comment type="similarity">
    <text evidence="1">Belongs to the small heat shock protein (HSP20) family.</text>
</comment>
<comment type="caution">
    <text evidence="3">The sequence shown here is derived from an EMBL/GenBank/DDBJ whole genome shotgun (WGS) entry which is preliminary data.</text>
</comment>